<sequence length="103" mass="11356">MISAESRKKRFSLNGPTSKAHDDLFAKVPLGSSGKYLKESFPGVSAAGTTLYVFILLPVSWILENYAEPQPLPWVVLATCLGRGCRPELRAMPRRLPRRPCAA</sequence>
<gene>
    <name evidence="2" type="ORF">SNEC2469_LOCUS10914</name>
</gene>
<proteinExistence type="predicted"/>
<keyword evidence="1" id="KW-1133">Transmembrane helix</keyword>
<evidence type="ECO:0000313" key="3">
    <source>
        <dbReference type="Proteomes" id="UP000601435"/>
    </source>
</evidence>
<keyword evidence="3" id="KW-1185">Reference proteome</keyword>
<keyword evidence="1" id="KW-0812">Transmembrane</keyword>
<evidence type="ECO:0000313" key="2">
    <source>
        <dbReference type="EMBL" id="CAE7399263.1"/>
    </source>
</evidence>
<feature type="transmembrane region" description="Helical" evidence="1">
    <location>
        <begin position="41"/>
        <end position="63"/>
    </location>
</feature>
<dbReference type="EMBL" id="CAJNJA010017342">
    <property type="protein sequence ID" value="CAE7399263.1"/>
    <property type="molecule type" value="Genomic_DNA"/>
</dbReference>
<comment type="caution">
    <text evidence="2">The sequence shown here is derived from an EMBL/GenBank/DDBJ whole genome shotgun (WGS) entry which is preliminary data.</text>
</comment>
<accession>A0A812QQZ0</accession>
<keyword evidence="1" id="KW-0472">Membrane</keyword>
<protein>
    <submittedName>
        <fullName evidence="2">Uncharacterized protein</fullName>
    </submittedName>
</protein>
<evidence type="ECO:0000256" key="1">
    <source>
        <dbReference type="SAM" id="Phobius"/>
    </source>
</evidence>
<feature type="non-terminal residue" evidence="2">
    <location>
        <position position="1"/>
    </location>
</feature>
<name>A0A812QQZ0_9DINO</name>
<dbReference type="Proteomes" id="UP000601435">
    <property type="component" value="Unassembled WGS sequence"/>
</dbReference>
<reference evidence="2" key="1">
    <citation type="submission" date="2021-02" db="EMBL/GenBank/DDBJ databases">
        <authorList>
            <person name="Dougan E. K."/>
            <person name="Rhodes N."/>
            <person name="Thang M."/>
            <person name="Chan C."/>
        </authorList>
    </citation>
    <scope>NUCLEOTIDE SEQUENCE</scope>
</reference>
<organism evidence="2 3">
    <name type="scientific">Symbiodinium necroappetens</name>
    <dbReference type="NCBI Taxonomy" id="1628268"/>
    <lineage>
        <taxon>Eukaryota</taxon>
        <taxon>Sar</taxon>
        <taxon>Alveolata</taxon>
        <taxon>Dinophyceae</taxon>
        <taxon>Suessiales</taxon>
        <taxon>Symbiodiniaceae</taxon>
        <taxon>Symbiodinium</taxon>
    </lineage>
</organism>
<dbReference type="AlphaFoldDB" id="A0A812QQZ0"/>